<gene>
    <name evidence="2" type="ORF">RS82_04111</name>
</gene>
<name>A0A0M2H746_MICTR</name>
<protein>
    <submittedName>
        <fullName evidence="2">Uncharacterized protein</fullName>
    </submittedName>
</protein>
<evidence type="ECO:0000313" key="2">
    <source>
        <dbReference type="EMBL" id="KJL39898.1"/>
    </source>
</evidence>
<dbReference type="RefSeq" id="WP_045302823.1">
    <property type="nucleotide sequence ID" value="NZ_JYJA01000041.1"/>
</dbReference>
<dbReference type="Proteomes" id="UP000034098">
    <property type="component" value="Unassembled WGS sequence"/>
</dbReference>
<comment type="caution">
    <text evidence="2">The sequence shown here is derived from an EMBL/GenBank/DDBJ whole genome shotgun (WGS) entry which is preliminary data.</text>
</comment>
<feature type="transmembrane region" description="Helical" evidence="1">
    <location>
        <begin position="25"/>
        <end position="45"/>
    </location>
</feature>
<reference evidence="2 3" key="1">
    <citation type="submission" date="2015-02" db="EMBL/GenBank/DDBJ databases">
        <title>Draft genome sequences of ten Microbacterium spp. with emphasis on heavy metal contaminated environments.</title>
        <authorList>
            <person name="Corretto E."/>
        </authorList>
    </citation>
    <scope>NUCLEOTIDE SEQUENCE [LARGE SCALE GENOMIC DNA]</scope>
    <source>
        <strain evidence="2 3">DSM 8608</strain>
    </source>
</reference>
<evidence type="ECO:0000313" key="3">
    <source>
        <dbReference type="Proteomes" id="UP000034098"/>
    </source>
</evidence>
<feature type="transmembrane region" description="Helical" evidence="1">
    <location>
        <begin position="112"/>
        <end position="132"/>
    </location>
</feature>
<keyword evidence="3" id="KW-1185">Reference proteome</keyword>
<keyword evidence="1" id="KW-0812">Transmembrane</keyword>
<proteinExistence type="predicted"/>
<keyword evidence="1" id="KW-1133">Transmembrane helix</keyword>
<accession>A0A0M2H746</accession>
<feature type="transmembrane region" description="Helical" evidence="1">
    <location>
        <begin position="84"/>
        <end position="106"/>
    </location>
</feature>
<feature type="transmembrane region" description="Helical" evidence="1">
    <location>
        <begin position="51"/>
        <end position="72"/>
    </location>
</feature>
<organism evidence="2 3">
    <name type="scientific">Microbacterium trichothecenolyticum</name>
    <name type="common">Aureobacterium trichothecenolyticum</name>
    <dbReference type="NCBI Taxonomy" id="69370"/>
    <lineage>
        <taxon>Bacteria</taxon>
        <taxon>Bacillati</taxon>
        <taxon>Actinomycetota</taxon>
        <taxon>Actinomycetes</taxon>
        <taxon>Micrococcales</taxon>
        <taxon>Microbacteriaceae</taxon>
        <taxon>Microbacterium</taxon>
    </lineage>
</organism>
<dbReference type="EMBL" id="JYJA01000041">
    <property type="protein sequence ID" value="KJL39898.1"/>
    <property type="molecule type" value="Genomic_DNA"/>
</dbReference>
<evidence type="ECO:0000256" key="1">
    <source>
        <dbReference type="SAM" id="Phobius"/>
    </source>
</evidence>
<dbReference type="AlphaFoldDB" id="A0A0M2H746"/>
<dbReference type="PATRIC" id="fig|69370.6.peg.4168"/>
<sequence>MTKLRDRLKAGLEKARAWLTDGRRAAVHGTLAAIGALGVTVGWLSETQSTSLLAAAGSALVLAQGALGLTLLRASDAAKWLNTVGRGLVYSAATAAGAAGVAFNLWGTGEASHAVGVATAAVTILSSVLSIANVQTVPVDAETGAYLTRRQYRALNAKG</sequence>
<keyword evidence="1" id="KW-0472">Membrane</keyword>